<dbReference type="Proteomes" id="UP000007802">
    <property type="component" value="Unassembled WGS sequence"/>
</dbReference>
<dbReference type="AlphaFoldDB" id="A0A0J9ELU9"/>
<reference evidence="1" key="1">
    <citation type="submission" date="2010-03" db="EMBL/GenBank/DDBJ databases">
        <title>Annotation of Blastomyces dermatitidis strain ATCC 18188.</title>
        <authorList>
            <consortium name="The Broad Institute Genome Sequencing Platform"/>
            <consortium name="Broad Institute Genome Sequencing Center for Infectious Disease."/>
            <person name="Cuomo C."/>
            <person name="Klein B."/>
            <person name="Sullivan T."/>
            <person name="Heitman J."/>
            <person name="Young S."/>
            <person name="Zeng Q."/>
            <person name="Gargeya S."/>
            <person name="Alvarado L."/>
            <person name="Berlin A.M."/>
            <person name="Chapman S.B."/>
            <person name="Chen Z."/>
            <person name="Freedman E."/>
            <person name="Gellesch M."/>
            <person name="Goldberg J."/>
            <person name="Griggs A."/>
            <person name="Gujja S."/>
            <person name="Heilman E."/>
            <person name="Heiman D."/>
            <person name="Howarth C."/>
            <person name="Mehta T."/>
            <person name="Neiman D."/>
            <person name="Pearson M."/>
            <person name="Roberts A."/>
            <person name="Saif S."/>
            <person name="Shea T."/>
            <person name="Shenoy N."/>
            <person name="Sisk P."/>
            <person name="Stolte C."/>
            <person name="Sykes S."/>
            <person name="White J."/>
            <person name="Yandava C."/>
            <person name="Haas B."/>
            <person name="Nusbaum C."/>
            <person name="Birren B."/>
        </authorList>
    </citation>
    <scope>NUCLEOTIDE SEQUENCE</scope>
    <source>
        <strain evidence="1">ATCC 18188</strain>
    </source>
</reference>
<sequence>MRDITLGRRELERGYTSKMLPLFDVLEAGKLHLAMIALDRGSYLAQRSNDYLKDSTKRGDGQGFIRWPVFAIAKFLPLSEQLSLTKKMPARASSY</sequence>
<proteinExistence type="predicted"/>
<gene>
    <name evidence="1" type="ORF">BDDG_12043</name>
</gene>
<dbReference type="EMBL" id="GG749421">
    <property type="protein sequence ID" value="KMW67313.1"/>
    <property type="molecule type" value="Genomic_DNA"/>
</dbReference>
<name>A0A0J9ELU9_AJEDA</name>
<organism evidence="1">
    <name type="scientific">Ajellomyces dermatitidis (strain ATCC 18188 / CBS 674.68)</name>
    <name type="common">Blastomyces dermatitidis</name>
    <dbReference type="NCBI Taxonomy" id="653446"/>
    <lineage>
        <taxon>Eukaryota</taxon>
        <taxon>Fungi</taxon>
        <taxon>Dikarya</taxon>
        <taxon>Ascomycota</taxon>
        <taxon>Pezizomycotina</taxon>
        <taxon>Eurotiomycetes</taxon>
        <taxon>Eurotiomycetidae</taxon>
        <taxon>Onygenales</taxon>
        <taxon>Ajellomycetaceae</taxon>
        <taxon>Blastomyces</taxon>
    </lineage>
</organism>
<accession>A0A0J9ELU9</accession>
<dbReference type="OrthoDB" id="10437597at2759"/>
<protein>
    <submittedName>
        <fullName evidence="1">Uncharacterized protein</fullName>
    </submittedName>
</protein>
<evidence type="ECO:0000313" key="1">
    <source>
        <dbReference type="EMBL" id="KMW67313.1"/>
    </source>
</evidence>